<evidence type="ECO:0000259" key="6">
    <source>
        <dbReference type="PROSITE" id="PS50249"/>
    </source>
</evidence>
<feature type="domain" description="MPN" evidence="6">
    <location>
        <begin position="19"/>
        <end position="144"/>
    </location>
</feature>
<keyword evidence="5" id="KW-0482">Metalloprotease</keyword>
<dbReference type="PROSITE" id="PS01302">
    <property type="entry name" value="UPF0758"/>
    <property type="match status" value="1"/>
</dbReference>
<evidence type="ECO:0000256" key="2">
    <source>
        <dbReference type="ARBA" id="ARBA00022723"/>
    </source>
</evidence>
<keyword evidence="8" id="KW-1185">Reference proteome</keyword>
<dbReference type="InterPro" id="IPR001405">
    <property type="entry name" value="UPF0758"/>
</dbReference>
<dbReference type="RefSeq" id="WP_133671511.1">
    <property type="nucleotide sequence ID" value="NZ_SNZW01000011.1"/>
</dbReference>
<dbReference type="Pfam" id="PF04002">
    <property type="entry name" value="RadC"/>
    <property type="match status" value="1"/>
</dbReference>
<sequence length="144" mass="16040">MNISEIKVSYRPKKVSVVSYNNSSMLYKMVRANWNADTIELQEEVKVILLNRNNQLLGVYELAKGGVSGAFVDVKLLLSVALKCVASNIVLVHNHPSGNLKPSKADITLTDKIKNASKQVDMVLLDHLIVTKDDYYSFADNCQL</sequence>
<dbReference type="AlphaFoldDB" id="A0A4V3E330"/>
<dbReference type="PROSITE" id="PS50249">
    <property type="entry name" value="MPN"/>
    <property type="match status" value="1"/>
</dbReference>
<protein>
    <submittedName>
        <fullName evidence="7">RadC-like JAB domain-containing protein</fullName>
    </submittedName>
</protein>
<dbReference type="GO" id="GO:0006508">
    <property type="term" value="P:proteolysis"/>
    <property type="evidence" value="ECO:0007669"/>
    <property type="project" value="UniProtKB-KW"/>
</dbReference>
<evidence type="ECO:0000256" key="3">
    <source>
        <dbReference type="ARBA" id="ARBA00022801"/>
    </source>
</evidence>
<reference evidence="7 8" key="1">
    <citation type="submission" date="2019-03" db="EMBL/GenBank/DDBJ databases">
        <title>Genomic Encyclopedia of Type Strains, Phase III (KMG-III): the genomes of soil and plant-associated and newly described type strains.</title>
        <authorList>
            <person name="Whitman W."/>
        </authorList>
    </citation>
    <scope>NUCLEOTIDE SEQUENCE [LARGE SCALE GENOMIC DNA]</scope>
    <source>
        <strain evidence="7 8">CECT 8455</strain>
    </source>
</reference>
<evidence type="ECO:0000256" key="5">
    <source>
        <dbReference type="ARBA" id="ARBA00023049"/>
    </source>
</evidence>
<accession>A0A4V3E330</accession>
<dbReference type="InterPro" id="IPR037518">
    <property type="entry name" value="MPN"/>
</dbReference>
<dbReference type="Proteomes" id="UP000295274">
    <property type="component" value="Unassembled WGS sequence"/>
</dbReference>
<evidence type="ECO:0000313" key="7">
    <source>
        <dbReference type="EMBL" id="TDS18888.1"/>
    </source>
</evidence>
<dbReference type="OrthoDB" id="9804482at2"/>
<evidence type="ECO:0000313" key="8">
    <source>
        <dbReference type="Proteomes" id="UP000295274"/>
    </source>
</evidence>
<proteinExistence type="predicted"/>
<evidence type="ECO:0000256" key="1">
    <source>
        <dbReference type="ARBA" id="ARBA00022670"/>
    </source>
</evidence>
<keyword evidence="3" id="KW-0378">Hydrolase</keyword>
<dbReference type="InterPro" id="IPR020891">
    <property type="entry name" value="UPF0758_CS"/>
</dbReference>
<name>A0A4V3E330_9FLAO</name>
<dbReference type="PANTHER" id="PTHR30471">
    <property type="entry name" value="DNA REPAIR PROTEIN RADC"/>
    <property type="match status" value="1"/>
</dbReference>
<dbReference type="GO" id="GO:0046872">
    <property type="term" value="F:metal ion binding"/>
    <property type="evidence" value="ECO:0007669"/>
    <property type="project" value="UniProtKB-KW"/>
</dbReference>
<comment type="caution">
    <text evidence="7">The sequence shown here is derived from an EMBL/GenBank/DDBJ whole genome shotgun (WGS) entry which is preliminary data.</text>
</comment>
<dbReference type="CDD" id="cd08071">
    <property type="entry name" value="MPN_DUF2466"/>
    <property type="match status" value="1"/>
</dbReference>
<dbReference type="GO" id="GO:0008237">
    <property type="term" value="F:metallopeptidase activity"/>
    <property type="evidence" value="ECO:0007669"/>
    <property type="project" value="UniProtKB-KW"/>
</dbReference>
<keyword evidence="4" id="KW-0862">Zinc</keyword>
<dbReference type="Gene3D" id="3.40.140.10">
    <property type="entry name" value="Cytidine Deaminase, domain 2"/>
    <property type="match status" value="1"/>
</dbReference>
<gene>
    <name evidence="7" type="ORF">DFQ03_0599</name>
</gene>
<organism evidence="7 8">
    <name type="scientific">Maribacter caenipelagi</name>
    <dbReference type="NCBI Taxonomy" id="1447781"/>
    <lineage>
        <taxon>Bacteria</taxon>
        <taxon>Pseudomonadati</taxon>
        <taxon>Bacteroidota</taxon>
        <taxon>Flavobacteriia</taxon>
        <taxon>Flavobacteriales</taxon>
        <taxon>Flavobacteriaceae</taxon>
        <taxon>Maribacter</taxon>
    </lineage>
</organism>
<evidence type="ECO:0000256" key="4">
    <source>
        <dbReference type="ARBA" id="ARBA00022833"/>
    </source>
</evidence>
<dbReference type="EMBL" id="SNZW01000011">
    <property type="protein sequence ID" value="TDS18888.1"/>
    <property type="molecule type" value="Genomic_DNA"/>
</dbReference>
<keyword evidence="1" id="KW-0645">Protease</keyword>
<dbReference type="InterPro" id="IPR025657">
    <property type="entry name" value="RadC_JAB"/>
</dbReference>
<keyword evidence="2" id="KW-0479">Metal-binding</keyword>
<dbReference type="PANTHER" id="PTHR30471:SF3">
    <property type="entry name" value="UPF0758 PROTEIN YEES-RELATED"/>
    <property type="match status" value="1"/>
</dbReference>